<dbReference type="RefSeq" id="WP_095042837.1">
    <property type="nucleotide sequence ID" value="NZ_LN890655.1"/>
</dbReference>
<reference evidence="2" key="1">
    <citation type="submission" date="2016-01" db="EMBL/GenBank/DDBJ databases">
        <authorList>
            <person name="Mcilroy J.S."/>
            <person name="Karst M S."/>
            <person name="Albertsen M."/>
        </authorList>
    </citation>
    <scope>NUCLEOTIDE SEQUENCE</scope>
    <source>
        <strain evidence="2">Cfx-K</strain>
    </source>
</reference>
<evidence type="ECO:0000259" key="1">
    <source>
        <dbReference type="PROSITE" id="PS51301"/>
    </source>
</evidence>
<dbReference type="Proteomes" id="UP000215027">
    <property type="component" value="Chromosome I"/>
</dbReference>
<dbReference type="PROSITE" id="PS51301">
    <property type="entry name" value="KILA_N"/>
    <property type="match status" value="1"/>
</dbReference>
<organism evidence="2 3">
    <name type="scientific">Candidatus Promineifilum breve</name>
    <dbReference type="NCBI Taxonomy" id="1806508"/>
    <lineage>
        <taxon>Bacteria</taxon>
        <taxon>Bacillati</taxon>
        <taxon>Chloroflexota</taxon>
        <taxon>Ardenticatenia</taxon>
        <taxon>Candidatus Promineifilales</taxon>
        <taxon>Candidatus Promineifilaceae</taxon>
        <taxon>Candidatus Promineifilum</taxon>
    </lineage>
</organism>
<proteinExistence type="predicted"/>
<gene>
    <name evidence="2" type="ORF">CFX0092_A1451</name>
</gene>
<dbReference type="SMART" id="SM01252">
    <property type="entry name" value="KilA-N"/>
    <property type="match status" value="1"/>
</dbReference>
<accession>A0A160T290</accession>
<feature type="domain" description="KilA-N" evidence="1">
    <location>
        <begin position="1"/>
        <end position="136"/>
    </location>
</feature>
<evidence type="ECO:0000313" key="2">
    <source>
        <dbReference type="EMBL" id="CUS03329.2"/>
    </source>
</evidence>
<dbReference type="EMBL" id="LN890655">
    <property type="protein sequence ID" value="CUS03329.2"/>
    <property type="molecule type" value="Genomic_DNA"/>
</dbReference>
<sequence length="272" mass="31240">METITVLDQQVAIAPIDGVDYISITDMARYRDEERTDYIVQNWLRNRDTIEFLGIWEHLNNPTFDGAAFDGFRRQAGLNRFTLTAKRWIEATHAVGLVSRGGRRAGIFAHPDIAFEFASWVAVEFKLYLIKEFQRIKSDELERLGWDIRRNLVKLNYRIHTEAIRQTLVPNELSAEEKSAIYRSEADVLNMALFGRTAAEWREAHPDEKGNIRDQATMGQLVALSNLENLNAHFIREGLPQDERLERLNRIAIDQMRLLTGEASVRALAAGE</sequence>
<dbReference type="OrthoDB" id="9810290at2"/>
<keyword evidence="3" id="KW-1185">Reference proteome</keyword>
<name>A0A160T290_9CHLR</name>
<dbReference type="Pfam" id="PF04383">
    <property type="entry name" value="KilA-N"/>
    <property type="match status" value="1"/>
</dbReference>
<protein>
    <submittedName>
        <fullName evidence="2">KilA-N domain-containing protein</fullName>
    </submittedName>
</protein>
<evidence type="ECO:0000313" key="3">
    <source>
        <dbReference type="Proteomes" id="UP000215027"/>
    </source>
</evidence>
<dbReference type="InterPro" id="IPR018004">
    <property type="entry name" value="KilA/APSES_HTH"/>
</dbReference>
<dbReference type="AlphaFoldDB" id="A0A160T290"/>
<dbReference type="InterPro" id="IPR017880">
    <property type="entry name" value="KilA_N"/>
</dbReference>
<dbReference type="KEGG" id="pbf:CFX0092_A1451"/>